<feature type="region of interest" description="Disordered" evidence="1">
    <location>
        <begin position="19"/>
        <end position="58"/>
    </location>
</feature>
<evidence type="ECO:0000313" key="2">
    <source>
        <dbReference type="EMBL" id="ETV79734.1"/>
    </source>
</evidence>
<reference evidence="2" key="1">
    <citation type="submission" date="2013-12" db="EMBL/GenBank/DDBJ databases">
        <title>The Genome Sequence of Aphanomyces astaci APO3.</title>
        <authorList>
            <consortium name="The Broad Institute Genomics Platform"/>
            <person name="Russ C."/>
            <person name="Tyler B."/>
            <person name="van West P."/>
            <person name="Dieguez-Uribeondo J."/>
            <person name="Young S.K."/>
            <person name="Zeng Q."/>
            <person name="Gargeya S."/>
            <person name="Fitzgerald M."/>
            <person name="Abouelleil A."/>
            <person name="Alvarado L."/>
            <person name="Chapman S.B."/>
            <person name="Gainer-Dewar J."/>
            <person name="Goldberg J."/>
            <person name="Griggs A."/>
            <person name="Gujja S."/>
            <person name="Hansen M."/>
            <person name="Howarth C."/>
            <person name="Imamovic A."/>
            <person name="Ireland A."/>
            <person name="Larimer J."/>
            <person name="McCowan C."/>
            <person name="Murphy C."/>
            <person name="Pearson M."/>
            <person name="Poon T.W."/>
            <person name="Priest M."/>
            <person name="Roberts A."/>
            <person name="Saif S."/>
            <person name="Shea T."/>
            <person name="Sykes S."/>
            <person name="Wortman J."/>
            <person name="Nusbaum C."/>
            <person name="Birren B."/>
        </authorList>
    </citation>
    <scope>NUCLEOTIDE SEQUENCE [LARGE SCALE GENOMIC DNA]</scope>
    <source>
        <strain evidence="2">APO3</strain>
    </source>
</reference>
<protein>
    <submittedName>
        <fullName evidence="2">Uncharacterized protein</fullName>
    </submittedName>
</protein>
<dbReference type="EMBL" id="KI913127">
    <property type="protein sequence ID" value="ETV79734.1"/>
    <property type="molecule type" value="Genomic_DNA"/>
</dbReference>
<organism evidence="2">
    <name type="scientific">Aphanomyces astaci</name>
    <name type="common">Crayfish plague agent</name>
    <dbReference type="NCBI Taxonomy" id="112090"/>
    <lineage>
        <taxon>Eukaryota</taxon>
        <taxon>Sar</taxon>
        <taxon>Stramenopiles</taxon>
        <taxon>Oomycota</taxon>
        <taxon>Saprolegniomycetes</taxon>
        <taxon>Saprolegniales</taxon>
        <taxon>Verrucalvaceae</taxon>
        <taxon>Aphanomyces</taxon>
    </lineage>
</organism>
<dbReference type="GeneID" id="20808967"/>
<dbReference type="VEuPathDB" id="FungiDB:H257_06971"/>
<dbReference type="RefSeq" id="XP_009830670.1">
    <property type="nucleotide sequence ID" value="XM_009832368.1"/>
</dbReference>
<gene>
    <name evidence="2" type="ORF">H257_06971</name>
</gene>
<accession>W4GL19</accession>
<sequence>MATTIHTEDDVAELLSEETWSLGGGGAGLQQSRRVPPTSGQQPTAKEQQVNADAAGPADAHLGVASQYNVMSATIALDSMSNNR</sequence>
<evidence type="ECO:0000256" key="1">
    <source>
        <dbReference type="SAM" id="MobiDB-lite"/>
    </source>
</evidence>
<name>W4GL19_APHAT</name>
<dbReference type="AlphaFoldDB" id="W4GL19"/>
<proteinExistence type="predicted"/>
<feature type="compositionally biased region" description="Polar residues" evidence="1">
    <location>
        <begin position="38"/>
        <end position="51"/>
    </location>
</feature>